<feature type="compositionally biased region" description="Low complexity" evidence="1">
    <location>
        <begin position="75"/>
        <end position="89"/>
    </location>
</feature>
<proteinExistence type="predicted"/>
<evidence type="ECO:0000256" key="1">
    <source>
        <dbReference type="SAM" id="MobiDB-lite"/>
    </source>
</evidence>
<comment type="caution">
    <text evidence="3">The sequence shown here is derived from an EMBL/GenBank/DDBJ whole genome shotgun (WGS) entry which is preliminary data.</text>
</comment>
<evidence type="ECO:0000259" key="2">
    <source>
        <dbReference type="Pfam" id="PF18899"/>
    </source>
</evidence>
<evidence type="ECO:0000313" key="4">
    <source>
        <dbReference type="Proteomes" id="UP001596222"/>
    </source>
</evidence>
<dbReference type="Proteomes" id="UP001596222">
    <property type="component" value="Unassembled WGS sequence"/>
</dbReference>
<dbReference type="InterPro" id="IPR043714">
    <property type="entry name" value="DUF5655"/>
</dbReference>
<accession>A0ABV9ZTF4</accession>
<evidence type="ECO:0000313" key="3">
    <source>
        <dbReference type="EMBL" id="MFC5143447.1"/>
    </source>
</evidence>
<keyword evidence="4" id="KW-1185">Reference proteome</keyword>
<feature type="domain" description="DUF5655" evidence="2">
    <location>
        <begin position="94"/>
        <end position="199"/>
    </location>
</feature>
<dbReference type="Pfam" id="PF18899">
    <property type="entry name" value="DUF5655"/>
    <property type="match status" value="1"/>
</dbReference>
<organism evidence="3 4">
    <name type="scientific">Streptomyces aureoversilis</name>
    <dbReference type="NCBI Taxonomy" id="67277"/>
    <lineage>
        <taxon>Bacteria</taxon>
        <taxon>Bacillati</taxon>
        <taxon>Actinomycetota</taxon>
        <taxon>Actinomycetes</taxon>
        <taxon>Kitasatosporales</taxon>
        <taxon>Streptomycetaceae</taxon>
        <taxon>Streptomyces</taxon>
    </lineage>
</organism>
<protein>
    <submittedName>
        <fullName evidence="3">DUF5655 domain-containing protein</fullName>
    </submittedName>
</protein>
<feature type="region of interest" description="Disordered" evidence="1">
    <location>
        <begin position="71"/>
        <end position="94"/>
    </location>
</feature>
<name>A0ABV9ZTF4_9ACTN</name>
<dbReference type="EMBL" id="JBHSKJ010000001">
    <property type="protein sequence ID" value="MFC5143447.1"/>
    <property type="molecule type" value="Genomic_DNA"/>
</dbReference>
<sequence>MSSSSLVRERLGKEAASQVLWSAPRVICIAENFTRYDLHAVHEMGRTIDLVTYRCFSDSLLTLETVASVQEPGTARRTAQRPARPAAPTSGEPAEGSLAALREALHDTLLALGEDTQQVERQTYDAYPRLRNFACVVNTRRDAIVMYLKAGPDEFDLVDGFSRDVRGIGHHGTGDLEVRLRSRADLQRADEMIRRSYEVA</sequence>
<reference evidence="4" key="1">
    <citation type="journal article" date="2019" name="Int. J. Syst. Evol. Microbiol.">
        <title>The Global Catalogue of Microorganisms (GCM) 10K type strain sequencing project: providing services to taxonomists for standard genome sequencing and annotation.</title>
        <authorList>
            <consortium name="The Broad Institute Genomics Platform"/>
            <consortium name="The Broad Institute Genome Sequencing Center for Infectious Disease"/>
            <person name="Wu L."/>
            <person name="Ma J."/>
        </authorList>
    </citation>
    <scope>NUCLEOTIDE SEQUENCE [LARGE SCALE GENOMIC DNA]</scope>
    <source>
        <strain evidence="4">CGMCC 4.1641</strain>
    </source>
</reference>
<gene>
    <name evidence="3" type="ORF">ACFPP6_01845</name>
</gene>